<evidence type="ECO:0000256" key="1">
    <source>
        <dbReference type="ARBA" id="ARBA00001933"/>
    </source>
</evidence>
<dbReference type="AlphaFoldDB" id="A0A368U1S6"/>
<reference evidence="4 5" key="1">
    <citation type="submission" date="2018-07" db="EMBL/GenBank/DDBJ databases">
        <title>Halomonas montanilacus sp. nov., isolated from Lake Pengyan on Tibetan Plateau.</title>
        <authorList>
            <person name="Lu H."/>
            <person name="Xing P."/>
            <person name="Wu Q."/>
        </authorList>
    </citation>
    <scope>NUCLEOTIDE SEQUENCE [LARGE SCALE GENOMIC DNA]</scope>
    <source>
        <strain evidence="4 5">PYC7W</strain>
    </source>
</reference>
<comment type="cofactor">
    <cofactor evidence="1">
        <name>pyridoxal 5'-phosphate</name>
        <dbReference type="ChEBI" id="CHEBI:597326"/>
    </cofactor>
</comment>
<comment type="caution">
    <text evidence="4">The sequence shown here is derived from an EMBL/GenBank/DDBJ whole genome shotgun (WGS) entry which is preliminary data.</text>
</comment>
<dbReference type="InterPro" id="IPR022644">
    <property type="entry name" value="De-COase2_N"/>
</dbReference>
<organism evidence="4 5">
    <name type="scientific">Billgrantia montanilacus</name>
    <dbReference type="NCBI Taxonomy" id="2282305"/>
    <lineage>
        <taxon>Bacteria</taxon>
        <taxon>Pseudomonadati</taxon>
        <taxon>Pseudomonadota</taxon>
        <taxon>Gammaproteobacteria</taxon>
        <taxon>Oceanospirillales</taxon>
        <taxon>Halomonadaceae</taxon>
        <taxon>Billgrantia</taxon>
    </lineage>
</organism>
<name>A0A368U1S6_9GAMM</name>
<dbReference type="PANTHER" id="PTHR43727">
    <property type="entry name" value="DIAMINOPIMELATE DECARBOXYLASE"/>
    <property type="match status" value="1"/>
</dbReference>
<protein>
    <recommendedName>
        <fullName evidence="3">Orn/DAP/Arg decarboxylase 2 N-terminal domain-containing protein</fullName>
    </recommendedName>
</protein>
<dbReference type="SUPFAM" id="SSF50621">
    <property type="entry name" value="Alanine racemase C-terminal domain-like"/>
    <property type="match status" value="1"/>
</dbReference>
<proteinExistence type="predicted"/>
<keyword evidence="2" id="KW-0663">Pyridoxal phosphate</keyword>
<evidence type="ECO:0000256" key="2">
    <source>
        <dbReference type="ARBA" id="ARBA00022898"/>
    </source>
</evidence>
<feature type="domain" description="Orn/DAP/Arg decarboxylase 2 N-terminal" evidence="3">
    <location>
        <begin position="70"/>
        <end position="303"/>
    </location>
</feature>
<dbReference type="Pfam" id="PF02784">
    <property type="entry name" value="Orn_Arg_deC_N"/>
    <property type="match status" value="1"/>
</dbReference>
<dbReference type="InterPro" id="IPR029066">
    <property type="entry name" value="PLP-binding_barrel"/>
</dbReference>
<dbReference type="GO" id="GO:0008836">
    <property type="term" value="F:diaminopimelate decarboxylase activity"/>
    <property type="evidence" value="ECO:0007669"/>
    <property type="project" value="TreeGrafter"/>
</dbReference>
<gene>
    <name evidence="4" type="ORF">DU505_03655</name>
</gene>
<evidence type="ECO:0000313" key="5">
    <source>
        <dbReference type="Proteomes" id="UP000252405"/>
    </source>
</evidence>
<dbReference type="Gene3D" id="2.40.37.10">
    <property type="entry name" value="Lyase, Ornithine Decarboxylase, Chain A, domain 1"/>
    <property type="match status" value="1"/>
</dbReference>
<dbReference type="GO" id="GO:0009089">
    <property type="term" value="P:lysine biosynthetic process via diaminopimelate"/>
    <property type="evidence" value="ECO:0007669"/>
    <property type="project" value="TreeGrafter"/>
</dbReference>
<dbReference type="SUPFAM" id="SSF51419">
    <property type="entry name" value="PLP-binding barrel"/>
    <property type="match status" value="1"/>
</dbReference>
<dbReference type="Gene3D" id="3.20.20.10">
    <property type="entry name" value="Alanine racemase"/>
    <property type="match status" value="1"/>
</dbReference>
<dbReference type="PANTHER" id="PTHR43727:SF3">
    <property type="entry name" value="GROUP IV DECARBOXYLASE"/>
    <property type="match status" value="1"/>
</dbReference>
<keyword evidence="5" id="KW-1185">Reference proteome</keyword>
<sequence>MPLSLLCSSVRVYCIRLLRGGWMIIAGGSGFDMSPDHAFLASVSHRVGGAFYLFDARKFQDNYLDLRDQLRRHWPKTELAYAMKANYMPPIGRVLAELDGWAEVVSAFEYQIARASLPGDRIIFNGPVKREQDLRMALDDSSQVNLDSFREIQLLKKIAPEFDHVEVGLRVSFDFPELASRFGFEVETGELDKALMALDTIPGVEVVELHCHATRRQLGVADPVERVERLCSLAGDLMHRHPIRSINIGGGLLGDMPSSLREQFPYAVPSLAEYADAIGRALIHRSPAASMRLVVEPGTSMVANTMCLVAPVVETRQRRGGWQALLDTGINSLNATRSAARPSLRVVSSSLSVIGDAPRDYRLVGNTCMEHDIICESFMGCLDIGDFVVFENRGAYSLNYTPPFIVPCPAVVDFQGRLLKRAESPDDILASYRNQST</sequence>
<evidence type="ECO:0000313" key="4">
    <source>
        <dbReference type="EMBL" id="RCV90998.1"/>
    </source>
</evidence>
<dbReference type="OrthoDB" id="9802147at2"/>
<evidence type="ECO:0000259" key="3">
    <source>
        <dbReference type="Pfam" id="PF02784"/>
    </source>
</evidence>
<accession>A0A368U1S6</accession>
<dbReference type="InterPro" id="IPR009006">
    <property type="entry name" value="Ala_racemase/Decarboxylase_C"/>
</dbReference>
<dbReference type="Proteomes" id="UP000252405">
    <property type="component" value="Unassembled WGS sequence"/>
</dbReference>
<dbReference type="EMBL" id="QPII01000002">
    <property type="protein sequence ID" value="RCV90998.1"/>
    <property type="molecule type" value="Genomic_DNA"/>
</dbReference>